<evidence type="ECO:0000256" key="2">
    <source>
        <dbReference type="SAM" id="Phobius"/>
    </source>
</evidence>
<keyword evidence="2" id="KW-0812">Transmembrane</keyword>
<protein>
    <recommendedName>
        <fullName evidence="3">AB hydrolase-1 domain-containing protein</fullName>
    </recommendedName>
</protein>
<dbReference type="Gene3D" id="3.40.50.1820">
    <property type="entry name" value="alpha/beta hydrolase"/>
    <property type="match status" value="1"/>
</dbReference>
<gene>
    <name evidence="4" type="ORF">RMAR1173_LOCUS3556</name>
</gene>
<dbReference type="PANTHER" id="PTHR37471:SF1">
    <property type="entry name" value="AB HYDROLASE-1 DOMAIN-CONTAINING PROTEIN"/>
    <property type="match status" value="1"/>
</dbReference>
<feature type="domain" description="AB hydrolase-1" evidence="3">
    <location>
        <begin position="206"/>
        <end position="308"/>
    </location>
</feature>
<organism evidence="4">
    <name type="scientific">Rhizochromulina marina</name>
    <dbReference type="NCBI Taxonomy" id="1034831"/>
    <lineage>
        <taxon>Eukaryota</taxon>
        <taxon>Sar</taxon>
        <taxon>Stramenopiles</taxon>
        <taxon>Ochrophyta</taxon>
        <taxon>Dictyochophyceae</taxon>
        <taxon>Rhizochromulinales</taxon>
        <taxon>Rhizochromulina</taxon>
    </lineage>
</organism>
<evidence type="ECO:0000256" key="1">
    <source>
        <dbReference type="SAM" id="MobiDB-lite"/>
    </source>
</evidence>
<feature type="region of interest" description="Disordered" evidence="1">
    <location>
        <begin position="447"/>
        <end position="472"/>
    </location>
</feature>
<proteinExistence type="predicted"/>
<dbReference type="SUPFAM" id="SSF53474">
    <property type="entry name" value="alpha/beta-Hydrolases"/>
    <property type="match status" value="1"/>
</dbReference>
<sequence>MGRELRQLAALWLGPFAVLWLLLELVFWYLVRYVWSGTLDQLSPAEPPVYNPEAYVHRILETLDKIPAYGIHTFLQGWFLGARTEDVKRENAMEFLAWAMFNKEPETLSVGERGAAARVISSLRIRYDIHLQPGYNPDVKCIKFSLEQASQHVVHRPLAFYVAVAVARILCHCLLFQAGFIPYHEGPIAYWYRPASRAPGLPQALPLVFFHGICPGFFAYIAMLRHLCQGRAALLVEMPHIGMSLSLRVPSRKETVSAVKRALARHRVERACVCGHSFGTICAAWMVQETPSLVAQLVLLDPVCFLLALPDVASNFLYRTPRTFMQHLFRIGGSSELGVTNALRRHFWWYNNCLWAEDIENIPTVVHLAGGDEIAPVALVRSYLQQSFENSASQDKPWSNLEVVWSEGYSHGQILASLQTQSEFARRMFLQECRLFAERDGSAKYRRAAGKSSQQQIAPPEPPSLEGLEKDLDVRCC</sequence>
<dbReference type="EMBL" id="HBHJ01005396">
    <property type="protein sequence ID" value="CAD9668312.1"/>
    <property type="molecule type" value="Transcribed_RNA"/>
</dbReference>
<dbReference type="AlphaFoldDB" id="A0A7S2RF55"/>
<dbReference type="Pfam" id="PF00561">
    <property type="entry name" value="Abhydrolase_1"/>
    <property type="match status" value="1"/>
</dbReference>
<reference evidence="4" key="1">
    <citation type="submission" date="2021-01" db="EMBL/GenBank/DDBJ databases">
        <authorList>
            <person name="Corre E."/>
            <person name="Pelletier E."/>
            <person name="Niang G."/>
            <person name="Scheremetjew M."/>
            <person name="Finn R."/>
            <person name="Kale V."/>
            <person name="Holt S."/>
            <person name="Cochrane G."/>
            <person name="Meng A."/>
            <person name="Brown T."/>
            <person name="Cohen L."/>
        </authorList>
    </citation>
    <scope>NUCLEOTIDE SEQUENCE</scope>
    <source>
        <strain evidence="4">CCMP1243</strain>
    </source>
</reference>
<keyword evidence="2" id="KW-0472">Membrane</keyword>
<evidence type="ECO:0000259" key="3">
    <source>
        <dbReference type="Pfam" id="PF00561"/>
    </source>
</evidence>
<feature type="transmembrane region" description="Helical" evidence="2">
    <location>
        <begin position="12"/>
        <end position="31"/>
    </location>
</feature>
<name>A0A7S2RF55_9STRA</name>
<keyword evidence="2" id="KW-1133">Transmembrane helix</keyword>
<feature type="transmembrane region" description="Helical" evidence="2">
    <location>
        <begin position="203"/>
        <end position="223"/>
    </location>
</feature>
<accession>A0A7S2RF55</accession>
<dbReference type="InterPro" id="IPR000073">
    <property type="entry name" value="AB_hydrolase_1"/>
</dbReference>
<feature type="transmembrane region" description="Helical" evidence="2">
    <location>
        <begin position="158"/>
        <end position="183"/>
    </location>
</feature>
<dbReference type="PANTHER" id="PTHR37471">
    <property type="entry name" value="UNNAMED PRODUCT"/>
    <property type="match status" value="1"/>
</dbReference>
<evidence type="ECO:0000313" key="4">
    <source>
        <dbReference type="EMBL" id="CAD9668312.1"/>
    </source>
</evidence>
<dbReference type="InterPro" id="IPR029058">
    <property type="entry name" value="AB_hydrolase_fold"/>
</dbReference>